<keyword evidence="2" id="KW-1003">Cell membrane</keyword>
<dbReference type="OrthoDB" id="9793824at2"/>
<sequence>MDQQFKQEVDNEIEEIETQKKNDSYRLAGFWIRCWAYLLDLVVIGSIDRLIVHPIFRIADVPLHDGSMFSPISIVSALVFYGYFVLMTKWWGQTIGKMVFGIKVVSEKQLECISWSSVIFREIIGRYISVTIFILYIIVAFTSKKQGLHDMFADTVVIHERALKTIQTVKPA</sequence>
<dbReference type="AlphaFoldDB" id="A0A6M0P8N9"/>
<keyword evidence="3 6" id="KW-0812">Transmembrane</keyword>
<gene>
    <name evidence="8" type="ORF">G4D61_14135</name>
</gene>
<organism evidence="8 9">
    <name type="scientific">Heyndrickxia ginsengihumi</name>
    <dbReference type="NCBI Taxonomy" id="363870"/>
    <lineage>
        <taxon>Bacteria</taxon>
        <taxon>Bacillati</taxon>
        <taxon>Bacillota</taxon>
        <taxon>Bacilli</taxon>
        <taxon>Bacillales</taxon>
        <taxon>Bacillaceae</taxon>
        <taxon>Heyndrickxia</taxon>
    </lineage>
</organism>
<evidence type="ECO:0000313" key="9">
    <source>
        <dbReference type="Proteomes" id="UP000476934"/>
    </source>
</evidence>
<dbReference type="RefSeq" id="WP_025731665.1">
    <property type="nucleotide sequence ID" value="NZ_JAAIWK010000026.1"/>
</dbReference>
<dbReference type="InterPro" id="IPR051791">
    <property type="entry name" value="Pra-immunoreactive"/>
</dbReference>
<proteinExistence type="predicted"/>
<dbReference type="InterPro" id="IPR010432">
    <property type="entry name" value="RDD"/>
</dbReference>
<evidence type="ECO:0000256" key="2">
    <source>
        <dbReference type="ARBA" id="ARBA00022475"/>
    </source>
</evidence>
<comment type="caution">
    <text evidence="8">The sequence shown here is derived from an EMBL/GenBank/DDBJ whole genome shotgun (WGS) entry which is preliminary data.</text>
</comment>
<reference evidence="8 9" key="1">
    <citation type="submission" date="2020-03" db="EMBL/GenBank/DDBJ databases">
        <title>Bacillus aquiflavi sp. nov., isolated from yellow water of strong flavor Chinese baijiu in Yibin region of China.</title>
        <authorList>
            <person name="Xie J."/>
        </authorList>
    </citation>
    <scope>NUCLEOTIDE SEQUENCE [LARGE SCALE GENOMIC DNA]</scope>
    <source>
        <strain evidence="8 9">Gsoil 114</strain>
    </source>
</reference>
<evidence type="ECO:0000259" key="7">
    <source>
        <dbReference type="Pfam" id="PF06271"/>
    </source>
</evidence>
<evidence type="ECO:0000256" key="3">
    <source>
        <dbReference type="ARBA" id="ARBA00022692"/>
    </source>
</evidence>
<keyword evidence="4 6" id="KW-1133">Transmembrane helix</keyword>
<dbReference type="EMBL" id="JAAIWK010000026">
    <property type="protein sequence ID" value="NEY21084.1"/>
    <property type="molecule type" value="Genomic_DNA"/>
</dbReference>
<dbReference type="PANTHER" id="PTHR36115:SF9">
    <property type="entry name" value="LMO1584 PROTEIN"/>
    <property type="match status" value="1"/>
</dbReference>
<feature type="transmembrane region" description="Helical" evidence="6">
    <location>
        <begin position="72"/>
        <end position="91"/>
    </location>
</feature>
<dbReference type="Pfam" id="PF06271">
    <property type="entry name" value="RDD"/>
    <property type="match status" value="1"/>
</dbReference>
<evidence type="ECO:0000256" key="4">
    <source>
        <dbReference type="ARBA" id="ARBA00022989"/>
    </source>
</evidence>
<accession>A0A6M0P8N9</accession>
<name>A0A6M0P8N9_9BACI</name>
<evidence type="ECO:0000313" key="8">
    <source>
        <dbReference type="EMBL" id="NEY21084.1"/>
    </source>
</evidence>
<dbReference type="Proteomes" id="UP000476934">
    <property type="component" value="Unassembled WGS sequence"/>
</dbReference>
<feature type="transmembrane region" description="Helical" evidence="6">
    <location>
        <begin position="30"/>
        <end position="51"/>
    </location>
</feature>
<evidence type="ECO:0000256" key="1">
    <source>
        <dbReference type="ARBA" id="ARBA00004651"/>
    </source>
</evidence>
<evidence type="ECO:0000256" key="6">
    <source>
        <dbReference type="SAM" id="Phobius"/>
    </source>
</evidence>
<comment type="subcellular location">
    <subcellularLocation>
        <location evidence="1">Cell membrane</location>
        <topology evidence="1">Multi-pass membrane protein</topology>
    </subcellularLocation>
</comment>
<feature type="transmembrane region" description="Helical" evidence="6">
    <location>
        <begin position="124"/>
        <end position="142"/>
    </location>
</feature>
<feature type="domain" description="RDD" evidence="7">
    <location>
        <begin position="27"/>
        <end position="153"/>
    </location>
</feature>
<dbReference type="PANTHER" id="PTHR36115">
    <property type="entry name" value="PROLINE-RICH ANTIGEN HOMOLOG-RELATED"/>
    <property type="match status" value="1"/>
</dbReference>
<protein>
    <submittedName>
        <fullName evidence="8">RDD family protein</fullName>
    </submittedName>
</protein>
<evidence type="ECO:0000256" key="5">
    <source>
        <dbReference type="ARBA" id="ARBA00023136"/>
    </source>
</evidence>
<dbReference type="GO" id="GO:0005886">
    <property type="term" value="C:plasma membrane"/>
    <property type="evidence" value="ECO:0007669"/>
    <property type="project" value="UniProtKB-SubCell"/>
</dbReference>
<keyword evidence="5 6" id="KW-0472">Membrane</keyword>
<keyword evidence="9" id="KW-1185">Reference proteome</keyword>